<dbReference type="InterPro" id="IPR029058">
    <property type="entry name" value="AB_hydrolase_fold"/>
</dbReference>
<evidence type="ECO:0000313" key="2">
    <source>
        <dbReference type="EMBL" id="KAF2167139.1"/>
    </source>
</evidence>
<proteinExistence type="predicted"/>
<dbReference type="AlphaFoldDB" id="A0A6A6CN00"/>
<protein>
    <recommendedName>
        <fullName evidence="1">AB hydrolase-1 domain-containing protein</fullName>
    </recommendedName>
</protein>
<accession>A0A6A6CN00</accession>
<dbReference type="SUPFAM" id="SSF53474">
    <property type="entry name" value="alpha/beta-Hydrolases"/>
    <property type="match status" value="1"/>
</dbReference>
<dbReference type="PANTHER" id="PTHR43798:SF5">
    <property type="entry name" value="MONOACYLGLYCEROL LIPASE ABHD6"/>
    <property type="match status" value="1"/>
</dbReference>
<dbReference type="Pfam" id="PF00561">
    <property type="entry name" value="Abhydrolase_1"/>
    <property type="match status" value="1"/>
</dbReference>
<dbReference type="GO" id="GO:0046464">
    <property type="term" value="P:acylglycerol catabolic process"/>
    <property type="evidence" value="ECO:0007669"/>
    <property type="project" value="TreeGrafter"/>
</dbReference>
<dbReference type="GO" id="GO:0016020">
    <property type="term" value="C:membrane"/>
    <property type="evidence" value="ECO:0007669"/>
    <property type="project" value="TreeGrafter"/>
</dbReference>
<sequence length="543" mass="59068">MSTQSTATTRYLEADGIRFAYRLIGNSTINGTDSPPPLLMLNHIRSTIDLGGPVGTSIKDFSRNLISFLQALLLILNTPIVDVLGFSLGGYVAQQLVLDAPDLVHRLVLSGTGPSLGPNLQRPMAEIQSDVFEDPAVVANAVAAFFPAIVSDYGYAWINRSLSSRAGIAGTNGEPPIAPFTGGVALQNLTEAYLSWDSDPAPYSLLQTIQKDVLVTVGQNDLVIPTNNGIVLGHQLPRANLVQYPTSGHGHLFQYAGIAAKQISGFLNGDTWPISPFSAEFVDSIIQAYGGLDRYSKLSNVELKFDFTGATLGLKGRHTHLTPIASVSTTEQKVSYRGLGGPADEVWVFTPTKVNKQRPDGSIIGSRENPRQAFADHKMETPWDDFHFLYFSGYALWQYINFPYLLARGDITTKEIASHQEQGETWRVLKVTFPDPSAFASHSTVQKYYFNDKLELVRHDYAPDVLAGAPAAHYTVDNVVVDGMKFSTSRRVVALGPDGTPMYNGPIPTLINLAFRKIALKGSAAVEGPENVWSLTDAPSPRE</sequence>
<dbReference type="InterPro" id="IPR000073">
    <property type="entry name" value="AB_hydrolase_1"/>
</dbReference>
<feature type="domain" description="AB hydrolase-1" evidence="1">
    <location>
        <begin position="69"/>
        <end position="250"/>
    </location>
</feature>
<dbReference type="Proteomes" id="UP000799537">
    <property type="component" value="Unassembled WGS sequence"/>
</dbReference>
<dbReference type="GeneID" id="54559662"/>
<evidence type="ECO:0000313" key="3">
    <source>
        <dbReference type="Proteomes" id="UP000799537"/>
    </source>
</evidence>
<dbReference type="PANTHER" id="PTHR43798">
    <property type="entry name" value="MONOACYLGLYCEROL LIPASE"/>
    <property type="match status" value="1"/>
</dbReference>
<evidence type="ECO:0000259" key="1">
    <source>
        <dbReference type="Pfam" id="PF00561"/>
    </source>
</evidence>
<dbReference type="Gene3D" id="3.40.50.1820">
    <property type="entry name" value="alpha/beta hydrolase"/>
    <property type="match status" value="1"/>
</dbReference>
<dbReference type="OrthoDB" id="8119704at2759"/>
<dbReference type="RefSeq" id="XP_033668028.1">
    <property type="nucleotide sequence ID" value="XM_033806390.1"/>
</dbReference>
<reference evidence="2" key="1">
    <citation type="journal article" date="2020" name="Stud. Mycol.">
        <title>101 Dothideomycetes genomes: a test case for predicting lifestyles and emergence of pathogens.</title>
        <authorList>
            <person name="Haridas S."/>
            <person name="Albert R."/>
            <person name="Binder M."/>
            <person name="Bloem J."/>
            <person name="Labutti K."/>
            <person name="Salamov A."/>
            <person name="Andreopoulos B."/>
            <person name="Baker S."/>
            <person name="Barry K."/>
            <person name="Bills G."/>
            <person name="Bluhm B."/>
            <person name="Cannon C."/>
            <person name="Castanera R."/>
            <person name="Culley D."/>
            <person name="Daum C."/>
            <person name="Ezra D."/>
            <person name="Gonzalez J."/>
            <person name="Henrissat B."/>
            <person name="Kuo A."/>
            <person name="Liang C."/>
            <person name="Lipzen A."/>
            <person name="Lutzoni F."/>
            <person name="Magnuson J."/>
            <person name="Mondo S."/>
            <person name="Nolan M."/>
            <person name="Ohm R."/>
            <person name="Pangilinan J."/>
            <person name="Park H.-J."/>
            <person name="Ramirez L."/>
            <person name="Alfaro M."/>
            <person name="Sun H."/>
            <person name="Tritt A."/>
            <person name="Yoshinaga Y."/>
            <person name="Zwiers L.-H."/>
            <person name="Turgeon B."/>
            <person name="Goodwin S."/>
            <person name="Spatafora J."/>
            <person name="Crous P."/>
            <person name="Grigoriev I."/>
        </authorList>
    </citation>
    <scope>NUCLEOTIDE SEQUENCE</scope>
    <source>
        <strain evidence="2">ATCC 36951</strain>
    </source>
</reference>
<name>A0A6A6CN00_ZASCE</name>
<keyword evidence="3" id="KW-1185">Reference proteome</keyword>
<dbReference type="InterPro" id="IPR050266">
    <property type="entry name" value="AB_hydrolase_sf"/>
</dbReference>
<organism evidence="2 3">
    <name type="scientific">Zasmidium cellare ATCC 36951</name>
    <dbReference type="NCBI Taxonomy" id="1080233"/>
    <lineage>
        <taxon>Eukaryota</taxon>
        <taxon>Fungi</taxon>
        <taxon>Dikarya</taxon>
        <taxon>Ascomycota</taxon>
        <taxon>Pezizomycotina</taxon>
        <taxon>Dothideomycetes</taxon>
        <taxon>Dothideomycetidae</taxon>
        <taxon>Mycosphaerellales</taxon>
        <taxon>Mycosphaerellaceae</taxon>
        <taxon>Zasmidium</taxon>
    </lineage>
</organism>
<dbReference type="EMBL" id="ML993594">
    <property type="protein sequence ID" value="KAF2167139.1"/>
    <property type="molecule type" value="Genomic_DNA"/>
</dbReference>
<gene>
    <name evidence="2" type="ORF">M409DRAFT_22570</name>
</gene>
<dbReference type="GO" id="GO:0047372">
    <property type="term" value="F:monoacylglycerol lipase activity"/>
    <property type="evidence" value="ECO:0007669"/>
    <property type="project" value="TreeGrafter"/>
</dbReference>